<evidence type="ECO:0000313" key="3">
    <source>
        <dbReference type="EMBL" id="GER33496.1"/>
    </source>
</evidence>
<feature type="region of interest" description="Disordered" evidence="2">
    <location>
        <begin position="567"/>
        <end position="620"/>
    </location>
</feature>
<evidence type="ECO:0000313" key="4">
    <source>
        <dbReference type="Proteomes" id="UP000325081"/>
    </source>
</evidence>
<feature type="region of interest" description="Disordered" evidence="2">
    <location>
        <begin position="480"/>
        <end position="516"/>
    </location>
</feature>
<feature type="region of interest" description="Disordered" evidence="2">
    <location>
        <begin position="1"/>
        <end position="93"/>
    </location>
</feature>
<dbReference type="PANTHER" id="PTHR31071:SF2">
    <property type="entry name" value="ACTIN CYTOSKELETON-REGULATORY COMPLEX PAN-LIKE PROTEIN"/>
    <property type="match status" value="1"/>
</dbReference>
<feature type="compositionally biased region" description="Polar residues" evidence="2">
    <location>
        <begin position="603"/>
        <end position="614"/>
    </location>
</feature>
<proteinExistence type="predicted"/>
<dbReference type="InterPro" id="IPR043424">
    <property type="entry name" value="BLT-like"/>
</dbReference>
<keyword evidence="1" id="KW-0175">Coiled coil</keyword>
<feature type="compositionally biased region" description="Basic residues" evidence="2">
    <location>
        <begin position="30"/>
        <end position="41"/>
    </location>
</feature>
<dbReference type="Proteomes" id="UP000325081">
    <property type="component" value="Unassembled WGS sequence"/>
</dbReference>
<dbReference type="OrthoDB" id="1927957at2759"/>
<comment type="caution">
    <text evidence="3">The sequence shown here is derived from an EMBL/GenBank/DDBJ whole genome shotgun (WGS) entry which is preliminary data.</text>
</comment>
<evidence type="ECO:0000256" key="1">
    <source>
        <dbReference type="SAM" id="Coils"/>
    </source>
</evidence>
<keyword evidence="4" id="KW-1185">Reference proteome</keyword>
<dbReference type="PANTHER" id="PTHR31071">
    <property type="entry name" value="GB|AAF24581.1"/>
    <property type="match status" value="1"/>
</dbReference>
<accession>A0A5A7PLH4</accession>
<protein>
    <submittedName>
        <fullName evidence="3">F11F12.2 protein</fullName>
    </submittedName>
</protein>
<sequence>MKVTVERTGAAQIQAPPKPPPPSDLSHRPSFPRRTPRRRLKAPGAGVRLRREPGAPPPKRGNRPETPLLRWKFDEGRGDDFTAAEEDKSGSEAGRKCRLTIKTEVSARKLAAGLWRLYTPEFQINFGQRVGGIQSSGVGHFGGSFHCHHVHRVHGSPAKDLMHSPRSMSGPKHELLFNKHFSQLDPSFQFPNPAMEGATKWDPHGWKASNSQIFTRPKPPHLNSSGPTTTVIPALEAELDRARTRINELESERRSSKKKLEQFLRKLGEERAAWRSREHEKVRAIIDDTKSELARERKNRQRLESVNSKLVDELADARLSAKRLAQEYEKERKDRALIEEVCDELAKEMSEDKAEAEALKRECARLREEVEEERRMLQMAEVWREERVQMKLVDAKVMLEEKYAEMNALVAGLESFLSSGPMEVEKAEFLVQVARSLSMHDVRDLTYEPPNADDIFSVLEDSPTSRASKIHTVSPEVKVVGNESGDASEWETVSHAEEDRGSSYSPEGSDPSVNSRNFRARCVSRNGAEWEKDGAGSIVEIREVDSARMRQIKRASSISKLWRSCPNNGDGCDGKNGRSSNGRISNGSVFSPNNGLGLGLSPQEFSGQWSSPDSGNPHMNHRTMRGCIEWPRGAQKSSLKTRLLEARLESQKVQLRQVLKQKI</sequence>
<dbReference type="AlphaFoldDB" id="A0A5A7PLH4"/>
<feature type="compositionally biased region" description="Polar residues" evidence="2">
    <location>
        <begin position="502"/>
        <end position="516"/>
    </location>
</feature>
<name>A0A5A7PLH4_STRAF</name>
<reference evidence="4" key="1">
    <citation type="journal article" date="2019" name="Curr. Biol.">
        <title>Genome Sequence of Striga asiatica Provides Insight into the Evolution of Plant Parasitism.</title>
        <authorList>
            <person name="Yoshida S."/>
            <person name="Kim S."/>
            <person name="Wafula E.K."/>
            <person name="Tanskanen J."/>
            <person name="Kim Y.M."/>
            <person name="Honaas L."/>
            <person name="Yang Z."/>
            <person name="Spallek T."/>
            <person name="Conn C.E."/>
            <person name="Ichihashi Y."/>
            <person name="Cheong K."/>
            <person name="Cui S."/>
            <person name="Der J.P."/>
            <person name="Gundlach H."/>
            <person name="Jiao Y."/>
            <person name="Hori C."/>
            <person name="Ishida J.K."/>
            <person name="Kasahara H."/>
            <person name="Kiba T."/>
            <person name="Kim M.S."/>
            <person name="Koo N."/>
            <person name="Laohavisit A."/>
            <person name="Lee Y.H."/>
            <person name="Lumba S."/>
            <person name="McCourt P."/>
            <person name="Mortimer J.C."/>
            <person name="Mutuku J.M."/>
            <person name="Nomura T."/>
            <person name="Sasaki-Sekimoto Y."/>
            <person name="Seto Y."/>
            <person name="Wang Y."/>
            <person name="Wakatake T."/>
            <person name="Sakakibara H."/>
            <person name="Demura T."/>
            <person name="Yamaguchi S."/>
            <person name="Yoneyama K."/>
            <person name="Manabe R.I."/>
            <person name="Nelson D.C."/>
            <person name="Schulman A.H."/>
            <person name="Timko M.P."/>
            <person name="dePamphilis C.W."/>
            <person name="Choi D."/>
            <person name="Shirasu K."/>
        </authorList>
    </citation>
    <scope>NUCLEOTIDE SEQUENCE [LARGE SCALE GENOMIC DNA]</scope>
    <source>
        <strain evidence="4">cv. UVA1</strain>
    </source>
</reference>
<evidence type="ECO:0000256" key="2">
    <source>
        <dbReference type="SAM" id="MobiDB-lite"/>
    </source>
</evidence>
<feature type="coiled-coil region" evidence="1">
    <location>
        <begin position="232"/>
        <end position="376"/>
    </location>
</feature>
<gene>
    <name evidence="3" type="ORF">STAS_09616</name>
</gene>
<dbReference type="EMBL" id="BKCP01004738">
    <property type="protein sequence ID" value="GER33496.1"/>
    <property type="molecule type" value="Genomic_DNA"/>
</dbReference>
<organism evidence="3 4">
    <name type="scientific">Striga asiatica</name>
    <name type="common">Asiatic witchweed</name>
    <name type="synonym">Buchnera asiatica</name>
    <dbReference type="NCBI Taxonomy" id="4170"/>
    <lineage>
        <taxon>Eukaryota</taxon>
        <taxon>Viridiplantae</taxon>
        <taxon>Streptophyta</taxon>
        <taxon>Embryophyta</taxon>
        <taxon>Tracheophyta</taxon>
        <taxon>Spermatophyta</taxon>
        <taxon>Magnoliopsida</taxon>
        <taxon>eudicotyledons</taxon>
        <taxon>Gunneridae</taxon>
        <taxon>Pentapetalae</taxon>
        <taxon>asterids</taxon>
        <taxon>lamiids</taxon>
        <taxon>Lamiales</taxon>
        <taxon>Orobanchaceae</taxon>
        <taxon>Buchnereae</taxon>
        <taxon>Striga</taxon>
    </lineage>
</organism>
<feature type="compositionally biased region" description="Basic and acidic residues" evidence="2">
    <location>
        <begin position="492"/>
        <end position="501"/>
    </location>
</feature>
<feature type="compositionally biased region" description="Basic and acidic residues" evidence="2">
    <location>
        <begin position="71"/>
        <end position="93"/>
    </location>
</feature>
<feature type="compositionally biased region" description="Low complexity" evidence="2">
    <location>
        <begin position="577"/>
        <end position="588"/>
    </location>
</feature>